<keyword evidence="7" id="KW-0902">Two-component regulatory system</keyword>
<keyword evidence="5" id="KW-0808">Transferase</keyword>
<reference evidence="11 12" key="1">
    <citation type="submission" date="2016-10" db="EMBL/GenBank/DDBJ databases">
        <authorList>
            <person name="de Groot N.N."/>
        </authorList>
    </citation>
    <scope>NUCLEOTIDE SEQUENCE [LARGE SCALE GENOMIC DNA]</scope>
    <source>
        <strain evidence="11 12">DSM 29316</strain>
    </source>
</reference>
<dbReference type="Gene3D" id="3.30.565.10">
    <property type="entry name" value="Histidine kinase-like ATPase, C-terminal domain"/>
    <property type="match status" value="1"/>
</dbReference>
<organism evidence="11 12">
    <name type="scientific">Poseidonocella pacifica</name>
    <dbReference type="NCBI Taxonomy" id="871651"/>
    <lineage>
        <taxon>Bacteria</taxon>
        <taxon>Pseudomonadati</taxon>
        <taxon>Pseudomonadota</taxon>
        <taxon>Alphaproteobacteria</taxon>
        <taxon>Rhodobacterales</taxon>
        <taxon>Roseobacteraceae</taxon>
        <taxon>Poseidonocella</taxon>
    </lineage>
</organism>
<keyword evidence="4" id="KW-0597">Phosphoprotein</keyword>
<comment type="subcellular location">
    <subcellularLocation>
        <location evidence="2">Membrane</location>
    </subcellularLocation>
</comment>
<dbReference type="STRING" id="871651.SAMN05421688_2963"/>
<feature type="transmembrane region" description="Helical" evidence="8">
    <location>
        <begin position="152"/>
        <end position="172"/>
    </location>
</feature>
<comment type="catalytic activity">
    <reaction evidence="1">
        <text>ATP + protein L-histidine = ADP + protein N-phospho-L-histidine.</text>
        <dbReference type="EC" id="2.7.13.3"/>
    </reaction>
</comment>
<dbReference type="Proteomes" id="UP000198796">
    <property type="component" value="Unassembled WGS sequence"/>
</dbReference>
<evidence type="ECO:0000259" key="9">
    <source>
        <dbReference type="PROSITE" id="PS50109"/>
    </source>
</evidence>
<feature type="domain" description="HAMP" evidence="10">
    <location>
        <begin position="173"/>
        <end position="225"/>
    </location>
</feature>
<accession>A0A1I0YD94</accession>
<dbReference type="EC" id="2.7.13.3" evidence="3"/>
<dbReference type="AlphaFoldDB" id="A0A1I0YD94"/>
<keyword evidence="8" id="KW-0812">Transmembrane</keyword>
<dbReference type="PROSITE" id="PS50109">
    <property type="entry name" value="HIS_KIN"/>
    <property type="match status" value="1"/>
</dbReference>
<keyword evidence="8" id="KW-1133">Transmembrane helix</keyword>
<dbReference type="GO" id="GO:0000155">
    <property type="term" value="F:phosphorelay sensor kinase activity"/>
    <property type="evidence" value="ECO:0007669"/>
    <property type="project" value="InterPro"/>
</dbReference>
<dbReference type="InterPro" id="IPR036890">
    <property type="entry name" value="HATPase_C_sf"/>
</dbReference>
<feature type="domain" description="Histidine kinase" evidence="9">
    <location>
        <begin position="248"/>
        <end position="435"/>
    </location>
</feature>
<evidence type="ECO:0000313" key="12">
    <source>
        <dbReference type="Proteomes" id="UP000198796"/>
    </source>
</evidence>
<evidence type="ECO:0000256" key="5">
    <source>
        <dbReference type="ARBA" id="ARBA00022679"/>
    </source>
</evidence>
<evidence type="ECO:0000256" key="2">
    <source>
        <dbReference type="ARBA" id="ARBA00004370"/>
    </source>
</evidence>
<dbReference type="GO" id="GO:0046983">
    <property type="term" value="F:protein dimerization activity"/>
    <property type="evidence" value="ECO:0007669"/>
    <property type="project" value="InterPro"/>
</dbReference>
<dbReference type="CDD" id="cd16917">
    <property type="entry name" value="HATPase_UhpB-NarQ-NarX-like"/>
    <property type="match status" value="1"/>
</dbReference>
<dbReference type="InterPro" id="IPR003594">
    <property type="entry name" value="HATPase_dom"/>
</dbReference>
<dbReference type="RefSeq" id="WP_175501284.1">
    <property type="nucleotide sequence ID" value="NZ_FOJU01000005.1"/>
</dbReference>
<evidence type="ECO:0000256" key="3">
    <source>
        <dbReference type="ARBA" id="ARBA00012438"/>
    </source>
</evidence>
<evidence type="ECO:0000256" key="7">
    <source>
        <dbReference type="ARBA" id="ARBA00023012"/>
    </source>
</evidence>
<dbReference type="PANTHER" id="PTHR24421:SF58">
    <property type="entry name" value="SIGNAL TRANSDUCTION HISTIDINE-PROTEIN KINASE_PHOSPHATASE UHPB"/>
    <property type="match status" value="1"/>
</dbReference>
<evidence type="ECO:0000256" key="1">
    <source>
        <dbReference type="ARBA" id="ARBA00000085"/>
    </source>
</evidence>
<evidence type="ECO:0000256" key="4">
    <source>
        <dbReference type="ARBA" id="ARBA00022553"/>
    </source>
</evidence>
<dbReference type="PROSITE" id="PS50885">
    <property type="entry name" value="HAMP"/>
    <property type="match status" value="1"/>
</dbReference>
<evidence type="ECO:0000259" key="10">
    <source>
        <dbReference type="PROSITE" id="PS50885"/>
    </source>
</evidence>
<evidence type="ECO:0000256" key="6">
    <source>
        <dbReference type="ARBA" id="ARBA00022777"/>
    </source>
</evidence>
<feature type="transmembrane region" description="Helical" evidence="8">
    <location>
        <begin position="6"/>
        <end position="30"/>
    </location>
</feature>
<dbReference type="InterPro" id="IPR003660">
    <property type="entry name" value="HAMP_dom"/>
</dbReference>
<dbReference type="GO" id="GO:0016020">
    <property type="term" value="C:membrane"/>
    <property type="evidence" value="ECO:0007669"/>
    <property type="project" value="UniProtKB-SubCell"/>
</dbReference>
<keyword evidence="6 11" id="KW-0418">Kinase</keyword>
<dbReference type="InterPro" id="IPR005467">
    <property type="entry name" value="His_kinase_dom"/>
</dbReference>
<dbReference type="Gene3D" id="1.20.5.1930">
    <property type="match status" value="1"/>
</dbReference>
<dbReference type="InterPro" id="IPR011712">
    <property type="entry name" value="Sig_transdc_His_kin_sub3_dim/P"/>
</dbReference>
<dbReference type="Pfam" id="PF07730">
    <property type="entry name" value="HisKA_3"/>
    <property type="match status" value="1"/>
</dbReference>
<dbReference type="SUPFAM" id="SSF55874">
    <property type="entry name" value="ATPase domain of HSP90 chaperone/DNA topoisomerase II/histidine kinase"/>
    <property type="match status" value="1"/>
</dbReference>
<dbReference type="Pfam" id="PF02518">
    <property type="entry name" value="HATPase_c"/>
    <property type="match status" value="1"/>
</dbReference>
<dbReference type="EMBL" id="FOJU01000005">
    <property type="protein sequence ID" value="SFB11339.1"/>
    <property type="molecule type" value="Genomic_DNA"/>
</dbReference>
<dbReference type="SMART" id="SM00387">
    <property type="entry name" value="HATPase_c"/>
    <property type="match status" value="1"/>
</dbReference>
<name>A0A1I0YD94_9RHOB</name>
<dbReference type="PANTHER" id="PTHR24421">
    <property type="entry name" value="NITRATE/NITRITE SENSOR PROTEIN NARX-RELATED"/>
    <property type="match status" value="1"/>
</dbReference>
<dbReference type="InterPro" id="IPR050482">
    <property type="entry name" value="Sensor_HK_TwoCompSys"/>
</dbReference>
<evidence type="ECO:0000313" key="11">
    <source>
        <dbReference type="EMBL" id="SFB11339.1"/>
    </source>
</evidence>
<evidence type="ECO:0000256" key="8">
    <source>
        <dbReference type="SAM" id="Phobius"/>
    </source>
</evidence>
<protein>
    <recommendedName>
        <fullName evidence="3">histidine kinase</fullName>
        <ecNumber evidence="3">2.7.13.3</ecNumber>
    </recommendedName>
</protein>
<gene>
    <name evidence="11" type="ORF">SAMN05421688_2963</name>
</gene>
<proteinExistence type="predicted"/>
<keyword evidence="8" id="KW-0472">Membrane</keyword>
<sequence>MSRMSLRAQVIAGVAAVHVVAFAIGGALILDNAREAIRAEVAAGEKAARALAIATVGALRAAMPEGAVAKELESSMAPMRHVRVAVITQEGLLTVPNAETGPVAPQWLVNLLAPPHRETRLPIIPGRPALGQVVLSAAPEDEIAEFWADLRALGMVLPIGLAASLLLVGIVVGRATRPLKQLDFGLATLERGDHGGRIDAAAVREVAPILARFNALASRLSAVATERDALSRRIVAVSDAERRAISMELHDEFGPCLFGLEVKAEAIQNRAGDDPRLAADARALLDITAQIKATNRRLLRSLRPTSLGQLPLPDVLRDMVEEIAARHQDVVWEIDLPADLPEMDETTELTVYRVVQEAVTNALRHARPSRISVRLESEAPLLRITVADDGPGIPKDQVGGTGLRAMKERLVAIGGHLDLGAFPGGRLVATIPAAQALTKVAAE</sequence>
<keyword evidence="12" id="KW-1185">Reference proteome</keyword>